<keyword evidence="6" id="KW-0812">Transmembrane</keyword>
<proteinExistence type="inferred from homology"/>
<feature type="transmembrane region" description="Helical" evidence="6">
    <location>
        <begin position="78"/>
        <end position="96"/>
    </location>
</feature>
<name>A0AAD9L0Z8_RIDPI</name>
<keyword evidence="8" id="KW-1185">Reference proteome</keyword>
<evidence type="ECO:0000313" key="7">
    <source>
        <dbReference type="EMBL" id="KAK2180570.1"/>
    </source>
</evidence>
<evidence type="ECO:0000256" key="2">
    <source>
        <dbReference type="ARBA" id="ARBA00009331"/>
    </source>
</evidence>
<accession>A0AAD9L0Z8</accession>
<evidence type="ECO:0000256" key="4">
    <source>
        <dbReference type="ARBA" id="ARBA00023128"/>
    </source>
</evidence>
<dbReference type="GO" id="GO:0045277">
    <property type="term" value="C:respiratory chain complex IV"/>
    <property type="evidence" value="ECO:0007669"/>
    <property type="project" value="InterPro"/>
</dbReference>
<dbReference type="Gene3D" id="4.10.91.10">
    <property type="entry name" value="Cytochrome c oxidase, subunit VIIa"/>
    <property type="match status" value="1"/>
</dbReference>
<dbReference type="GO" id="GO:0006123">
    <property type="term" value="P:mitochondrial electron transport, cytochrome c to oxygen"/>
    <property type="evidence" value="ECO:0007669"/>
    <property type="project" value="InterPro"/>
</dbReference>
<reference evidence="7" key="1">
    <citation type="journal article" date="2023" name="Mol. Biol. Evol.">
        <title>Third-Generation Sequencing Reveals the Adaptive Role of the Epigenome in Three Deep-Sea Polychaetes.</title>
        <authorList>
            <person name="Perez M."/>
            <person name="Aroh O."/>
            <person name="Sun Y."/>
            <person name="Lan Y."/>
            <person name="Juniper S.K."/>
            <person name="Young C.R."/>
            <person name="Angers B."/>
            <person name="Qian P.Y."/>
        </authorList>
    </citation>
    <scope>NUCLEOTIDE SEQUENCE</scope>
    <source>
        <strain evidence="7">R07B-5</strain>
    </source>
</reference>
<dbReference type="EMBL" id="JAODUO010000437">
    <property type="protein sequence ID" value="KAK2180570.1"/>
    <property type="molecule type" value="Genomic_DNA"/>
</dbReference>
<protein>
    <submittedName>
        <fullName evidence="7">Uncharacterized protein</fullName>
    </submittedName>
</protein>
<keyword evidence="5 6" id="KW-0472">Membrane</keyword>
<sequence length="100" mass="11250">MRNLQVLSRLACRTISTTARRSEVAMGQSATKARGVVPNTPGYKTLMRRQQEWTKDDGKMVWQKRGFVDLVQVRGLEILAGVAGVAICAHFLMMIFPKRD</sequence>
<evidence type="ECO:0000256" key="3">
    <source>
        <dbReference type="ARBA" id="ARBA00022792"/>
    </source>
</evidence>
<dbReference type="AlphaFoldDB" id="A0AAD9L0Z8"/>
<keyword evidence="6" id="KW-1133">Transmembrane helix</keyword>
<comment type="similarity">
    <text evidence="2">Belongs to the cytochrome c oxidase VIIa family.</text>
</comment>
<evidence type="ECO:0000256" key="1">
    <source>
        <dbReference type="ARBA" id="ARBA00004273"/>
    </source>
</evidence>
<comment type="subcellular location">
    <subcellularLocation>
        <location evidence="1">Mitochondrion inner membrane</location>
    </subcellularLocation>
</comment>
<evidence type="ECO:0000256" key="5">
    <source>
        <dbReference type="ARBA" id="ARBA00023136"/>
    </source>
</evidence>
<dbReference type="GO" id="GO:0005743">
    <property type="term" value="C:mitochondrial inner membrane"/>
    <property type="evidence" value="ECO:0007669"/>
    <property type="project" value="UniProtKB-SubCell"/>
</dbReference>
<keyword evidence="3" id="KW-0999">Mitochondrion inner membrane</keyword>
<dbReference type="Proteomes" id="UP001209878">
    <property type="component" value="Unassembled WGS sequence"/>
</dbReference>
<evidence type="ECO:0000313" key="8">
    <source>
        <dbReference type="Proteomes" id="UP001209878"/>
    </source>
</evidence>
<dbReference type="InterPro" id="IPR036539">
    <property type="entry name" value="Cyt_c_oxidase_su7a_sf"/>
</dbReference>
<comment type="caution">
    <text evidence="7">The sequence shown here is derived from an EMBL/GenBank/DDBJ whole genome shotgun (WGS) entry which is preliminary data.</text>
</comment>
<gene>
    <name evidence="7" type="ORF">NP493_437g01001</name>
</gene>
<keyword evidence="4" id="KW-0496">Mitochondrion</keyword>
<evidence type="ECO:0000256" key="6">
    <source>
        <dbReference type="SAM" id="Phobius"/>
    </source>
</evidence>
<organism evidence="7 8">
    <name type="scientific">Ridgeia piscesae</name>
    <name type="common">Tubeworm</name>
    <dbReference type="NCBI Taxonomy" id="27915"/>
    <lineage>
        <taxon>Eukaryota</taxon>
        <taxon>Metazoa</taxon>
        <taxon>Spiralia</taxon>
        <taxon>Lophotrochozoa</taxon>
        <taxon>Annelida</taxon>
        <taxon>Polychaeta</taxon>
        <taxon>Sedentaria</taxon>
        <taxon>Canalipalpata</taxon>
        <taxon>Sabellida</taxon>
        <taxon>Siboglinidae</taxon>
        <taxon>Ridgeia</taxon>
    </lineage>
</organism>